<dbReference type="AlphaFoldDB" id="A0A852W1K5"/>
<name>A0A852W1K5_PSEA5</name>
<evidence type="ECO:0000259" key="1">
    <source>
        <dbReference type="Pfam" id="PF13649"/>
    </source>
</evidence>
<evidence type="ECO:0000313" key="3">
    <source>
        <dbReference type="Proteomes" id="UP000549695"/>
    </source>
</evidence>
<dbReference type="CDD" id="cd02440">
    <property type="entry name" value="AdoMet_MTases"/>
    <property type="match status" value="1"/>
</dbReference>
<accession>A0A852W1K5</accession>
<reference evidence="2 3" key="1">
    <citation type="submission" date="2020-07" db="EMBL/GenBank/DDBJ databases">
        <title>Sequencing the genomes of 1000 actinobacteria strains.</title>
        <authorList>
            <person name="Klenk H.-P."/>
        </authorList>
    </citation>
    <scope>NUCLEOTIDE SEQUENCE [LARGE SCALE GENOMIC DNA]</scope>
    <source>
        <strain evidence="2 3">DSM 44749</strain>
    </source>
</reference>
<dbReference type="InterPro" id="IPR041698">
    <property type="entry name" value="Methyltransf_25"/>
</dbReference>
<dbReference type="GeneID" id="98052558"/>
<protein>
    <submittedName>
        <fullName evidence="2">SAM-dependent methyltransferase</fullName>
    </submittedName>
</protein>
<gene>
    <name evidence="2" type="ORF">HDA37_002804</name>
</gene>
<dbReference type="SUPFAM" id="SSF53335">
    <property type="entry name" value="S-adenosyl-L-methionine-dependent methyltransferases"/>
    <property type="match status" value="1"/>
</dbReference>
<sequence>MTVTAEGFDIPLSGAPSRLLCDDGTEIALDVDRWADAAGGCDDWLLRHCTGPTLDLGCGPGRLLVALAARGIAALGVDGSAVSRVLCRRRSVAMVQADLFGPLPGEGSWSHVLLADGNIGIGGDPVALLTRAARLLTHGGTVLVEADPRPEHAWRGTARVLCGSGAGEPIPWAAQGAVPLAVTAGRAGLRVTDVHLGARVFLELTGP</sequence>
<keyword evidence="2" id="KW-0489">Methyltransferase</keyword>
<dbReference type="Proteomes" id="UP000549695">
    <property type="component" value="Unassembled WGS sequence"/>
</dbReference>
<keyword evidence="3" id="KW-1185">Reference proteome</keyword>
<evidence type="ECO:0000313" key="2">
    <source>
        <dbReference type="EMBL" id="NYG02519.1"/>
    </source>
</evidence>
<dbReference type="InterPro" id="IPR029063">
    <property type="entry name" value="SAM-dependent_MTases_sf"/>
</dbReference>
<dbReference type="Pfam" id="PF13649">
    <property type="entry name" value="Methyltransf_25"/>
    <property type="match status" value="1"/>
</dbReference>
<proteinExistence type="predicted"/>
<dbReference type="RefSeq" id="WP_304580124.1">
    <property type="nucleotide sequence ID" value="NZ_BAAAJZ010000003.1"/>
</dbReference>
<dbReference type="Gene3D" id="3.40.50.150">
    <property type="entry name" value="Vaccinia Virus protein VP39"/>
    <property type="match status" value="1"/>
</dbReference>
<organism evidence="2 3">
    <name type="scientific">Pseudonocardia alni</name>
    <name type="common">Amycolata alni</name>
    <dbReference type="NCBI Taxonomy" id="33907"/>
    <lineage>
        <taxon>Bacteria</taxon>
        <taxon>Bacillati</taxon>
        <taxon>Actinomycetota</taxon>
        <taxon>Actinomycetes</taxon>
        <taxon>Pseudonocardiales</taxon>
        <taxon>Pseudonocardiaceae</taxon>
        <taxon>Pseudonocardia</taxon>
    </lineage>
</organism>
<feature type="domain" description="Methyltransferase" evidence="1">
    <location>
        <begin position="54"/>
        <end position="140"/>
    </location>
</feature>
<comment type="caution">
    <text evidence="2">The sequence shown here is derived from an EMBL/GenBank/DDBJ whole genome shotgun (WGS) entry which is preliminary data.</text>
</comment>
<dbReference type="EMBL" id="JACCCZ010000001">
    <property type="protein sequence ID" value="NYG02519.1"/>
    <property type="molecule type" value="Genomic_DNA"/>
</dbReference>
<dbReference type="GO" id="GO:0032259">
    <property type="term" value="P:methylation"/>
    <property type="evidence" value="ECO:0007669"/>
    <property type="project" value="UniProtKB-KW"/>
</dbReference>
<keyword evidence="2" id="KW-0808">Transferase</keyword>
<dbReference type="GO" id="GO:0008168">
    <property type="term" value="F:methyltransferase activity"/>
    <property type="evidence" value="ECO:0007669"/>
    <property type="project" value="UniProtKB-KW"/>
</dbReference>